<dbReference type="PROSITE" id="PS50095">
    <property type="entry name" value="PLAT"/>
    <property type="match status" value="1"/>
</dbReference>
<evidence type="ECO:0000259" key="2">
    <source>
        <dbReference type="PROSITE" id="PS50095"/>
    </source>
</evidence>
<comment type="caution">
    <text evidence="3">The sequence shown here is derived from an EMBL/GenBank/DDBJ whole genome shotgun (WGS) entry which is preliminary data.</text>
</comment>
<dbReference type="EMBL" id="VXBP01007850">
    <property type="protein sequence ID" value="NXO01300.1"/>
    <property type="molecule type" value="Genomic_DNA"/>
</dbReference>
<accession>A0A7L1NP30</accession>
<organism evidence="3 4">
    <name type="scientific">Rhinopomastus cyanomelas</name>
    <name type="common">Common scimitarbill</name>
    <dbReference type="NCBI Taxonomy" id="113115"/>
    <lineage>
        <taxon>Eukaryota</taxon>
        <taxon>Metazoa</taxon>
        <taxon>Chordata</taxon>
        <taxon>Craniata</taxon>
        <taxon>Vertebrata</taxon>
        <taxon>Euteleostomi</taxon>
        <taxon>Archelosauria</taxon>
        <taxon>Archosauria</taxon>
        <taxon>Dinosauria</taxon>
        <taxon>Saurischia</taxon>
        <taxon>Theropoda</taxon>
        <taxon>Coelurosauria</taxon>
        <taxon>Aves</taxon>
        <taxon>Neognathae</taxon>
        <taxon>Neoaves</taxon>
        <taxon>Telluraves</taxon>
        <taxon>Coraciimorphae</taxon>
        <taxon>Bucerotiformes</taxon>
        <taxon>Rhinopomastidae</taxon>
        <taxon>Rhinopomastus</taxon>
    </lineage>
</organism>
<dbReference type="InterPro" id="IPR001024">
    <property type="entry name" value="PLAT/LH2_dom"/>
</dbReference>
<feature type="non-terminal residue" evidence="3">
    <location>
        <position position="93"/>
    </location>
</feature>
<sequence>MASYQLQVRTGCQLLAGTLDTVTITLVGTRGQSPPTPLQRWGPDLACGSCGDFTVQCPRPLGRLLLLRLHKGPFGDLPESSWYLEDVRVWRQG</sequence>
<dbReference type="AlphaFoldDB" id="A0A7L1NP30"/>
<reference evidence="3 4" key="1">
    <citation type="submission" date="2019-09" db="EMBL/GenBank/DDBJ databases">
        <title>Bird 10,000 Genomes (B10K) Project - Family phase.</title>
        <authorList>
            <person name="Zhang G."/>
        </authorList>
    </citation>
    <scope>NUCLEOTIDE SEQUENCE [LARGE SCALE GENOMIC DNA]</scope>
    <source>
        <strain evidence="3">B10K-DU-002-35</strain>
        <tissue evidence="3">Muscle</tissue>
    </source>
</reference>
<comment type="caution">
    <text evidence="1">Lacks conserved residue(s) required for the propagation of feature annotation.</text>
</comment>
<gene>
    <name evidence="3" type="primary">Alox12b_0</name>
    <name evidence="3" type="ORF">RHICYA_R15920</name>
</gene>
<dbReference type="Gene3D" id="2.60.60.20">
    <property type="entry name" value="PLAT/LH2 domain"/>
    <property type="match status" value="1"/>
</dbReference>
<dbReference type="InterPro" id="IPR036392">
    <property type="entry name" value="PLAT/LH2_dom_sf"/>
</dbReference>
<proteinExistence type="predicted"/>
<name>A0A7L1NP30_RHICY</name>
<feature type="domain" description="PLAT" evidence="2">
    <location>
        <begin position="2"/>
        <end position="93"/>
    </location>
</feature>
<dbReference type="OrthoDB" id="407298at2759"/>
<evidence type="ECO:0000313" key="4">
    <source>
        <dbReference type="Proteomes" id="UP000565785"/>
    </source>
</evidence>
<evidence type="ECO:0000313" key="3">
    <source>
        <dbReference type="EMBL" id="NXO01300.1"/>
    </source>
</evidence>
<dbReference type="SMART" id="SM00308">
    <property type="entry name" value="LH2"/>
    <property type="match status" value="1"/>
</dbReference>
<dbReference type="Proteomes" id="UP000565785">
    <property type="component" value="Unassembled WGS sequence"/>
</dbReference>
<dbReference type="SUPFAM" id="SSF49723">
    <property type="entry name" value="Lipase/lipooxygenase domain (PLAT/LH2 domain)"/>
    <property type="match status" value="1"/>
</dbReference>
<feature type="non-terminal residue" evidence="3">
    <location>
        <position position="1"/>
    </location>
</feature>
<keyword evidence="4" id="KW-1185">Reference proteome</keyword>
<protein>
    <submittedName>
        <fullName evidence="3">LX12B protein</fullName>
    </submittedName>
</protein>
<dbReference type="Pfam" id="PF01477">
    <property type="entry name" value="PLAT"/>
    <property type="match status" value="1"/>
</dbReference>
<evidence type="ECO:0000256" key="1">
    <source>
        <dbReference type="PROSITE-ProRule" id="PRU00152"/>
    </source>
</evidence>